<evidence type="ECO:0000256" key="11">
    <source>
        <dbReference type="ARBA" id="ARBA00023306"/>
    </source>
</evidence>
<dbReference type="InterPro" id="IPR012340">
    <property type="entry name" value="NA-bd_OB-fold"/>
</dbReference>
<evidence type="ECO:0000256" key="13">
    <source>
        <dbReference type="SAM" id="MobiDB-lite"/>
    </source>
</evidence>
<dbReference type="Gene3D" id="2.40.50.140">
    <property type="entry name" value="Nucleic acid-binding proteins"/>
    <property type="match status" value="1"/>
</dbReference>
<dbReference type="EMBL" id="JAVTTP010000001">
    <property type="protein sequence ID" value="MDT7828511.1"/>
    <property type="molecule type" value="Genomic_DNA"/>
</dbReference>
<keyword evidence="8" id="KW-0067">ATP-binding</keyword>
<evidence type="ECO:0000256" key="6">
    <source>
        <dbReference type="ARBA" id="ARBA00022741"/>
    </source>
</evidence>
<comment type="caution">
    <text evidence="15">The sequence shown here is derived from an EMBL/GenBank/DDBJ whole genome shotgun (WGS) entry which is preliminary data.</text>
</comment>
<evidence type="ECO:0000313" key="15">
    <source>
        <dbReference type="EMBL" id="MDT7828511.1"/>
    </source>
</evidence>
<dbReference type="EC" id="6.5.1.1" evidence="1"/>
<dbReference type="Pfam" id="PF04679">
    <property type="entry name" value="DNA_ligase_A_C"/>
    <property type="match status" value="1"/>
</dbReference>
<comment type="catalytic activity">
    <reaction evidence="12">
        <text>ATP + (deoxyribonucleotide)n-3'-hydroxyl + 5'-phospho-(deoxyribonucleotide)m = (deoxyribonucleotide)n+m + AMP + diphosphate.</text>
        <dbReference type="EC" id="6.5.1.1"/>
    </reaction>
</comment>
<evidence type="ECO:0000256" key="9">
    <source>
        <dbReference type="ARBA" id="ARBA00023172"/>
    </source>
</evidence>
<dbReference type="GO" id="GO:0003910">
    <property type="term" value="F:DNA ligase (ATP) activity"/>
    <property type="evidence" value="ECO:0007669"/>
    <property type="project" value="UniProtKB-EC"/>
</dbReference>
<feature type="region of interest" description="Disordered" evidence="13">
    <location>
        <begin position="349"/>
        <end position="408"/>
    </location>
</feature>
<proteinExistence type="predicted"/>
<keyword evidence="9" id="KW-0233">DNA recombination</keyword>
<dbReference type="SUPFAM" id="SSF50249">
    <property type="entry name" value="Nucleic acid-binding proteins"/>
    <property type="match status" value="1"/>
</dbReference>
<evidence type="ECO:0000256" key="2">
    <source>
        <dbReference type="ARBA" id="ARBA00022598"/>
    </source>
</evidence>
<dbReference type="Gene3D" id="1.10.3260.10">
    <property type="entry name" value="DNA ligase, ATP-dependent, N-terminal domain"/>
    <property type="match status" value="1"/>
</dbReference>
<evidence type="ECO:0000256" key="12">
    <source>
        <dbReference type="ARBA" id="ARBA00034003"/>
    </source>
</evidence>
<dbReference type="SUPFAM" id="SSF117018">
    <property type="entry name" value="ATP-dependent DNA ligase DNA-binding domain"/>
    <property type="match status" value="1"/>
</dbReference>
<evidence type="ECO:0000256" key="10">
    <source>
        <dbReference type="ARBA" id="ARBA00023204"/>
    </source>
</evidence>
<dbReference type="RefSeq" id="WP_314013864.1">
    <property type="nucleotide sequence ID" value="NZ_JAVTTP010000001.1"/>
</dbReference>
<dbReference type="PANTHER" id="PTHR45674">
    <property type="entry name" value="DNA LIGASE 1/3 FAMILY MEMBER"/>
    <property type="match status" value="1"/>
</dbReference>
<dbReference type="SUPFAM" id="SSF56091">
    <property type="entry name" value="DNA ligase/mRNA capping enzyme, catalytic domain"/>
    <property type="match status" value="1"/>
</dbReference>
<keyword evidence="10" id="KW-0234">DNA repair</keyword>
<evidence type="ECO:0000313" key="16">
    <source>
        <dbReference type="Proteomes" id="UP001250656"/>
    </source>
</evidence>
<evidence type="ECO:0000256" key="4">
    <source>
        <dbReference type="ARBA" id="ARBA00022705"/>
    </source>
</evidence>
<keyword evidence="7" id="KW-0227">DNA damage</keyword>
<dbReference type="InterPro" id="IPR036599">
    <property type="entry name" value="DNA_ligase_N_sf"/>
</dbReference>
<dbReference type="InterPro" id="IPR012309">
    <property type="entry name" value="DNA_ligase_ATP-dep_C"/>
</dbReference>
<gene>
    <name evidence="15" type="ORF">RQM65_07540</name>
</gene>
<evidence type="ECO:0000259" key="14">
    <source>
        <dbReference type="PROSITE" id="PS50160"/>
    </source>
</evidence>
<organism evidence="15 16">
    <name type="scientific">Pricia mediterranea</name>
    <dbReference type="NCBI Taxonomy" id="3076079"/>
    <lineage>
        <taxon>Bacteria</taxon>
        <taxon>Pseudomonadati</taxon>
        <taxon>Bacteroidota</taxon>
        <taxon>Flavobacteriia</taxon>
        <taxon>Flavobacteriales</taxon>
        <taxon>Flavobacteriaceae</taxon>
        <taxon>Pricia</taxon>
    </lineage>
</organism>
<keyword evidence="6" id="KW-0547">Nucleotide-binding</keyword>
<dbReference type="PROSITE" id="PS50160">
    <property type="entry name" value="DNA_LIGASE_A3"/>
    <property type="match status" value="1"/>
</dbReference>
<name>A0ABU3L587_9FLAO</name>
<evidence type="ECO:0000256" key="8">
    <source>
        <dbReference type="ARBA" id="ARBA00022840"/>
    </source>
</evidence>
<dbReference type="Pfam" id="PF01068">
    <property type="entry name" value="DNA_ligase_A_M"/>
    <property type="match status" value="2"/>
</dbReference>
<keyword evidence="2 15" id="KW-0436">Ligase</keyword>
<evidence type="ECO:0000256" key="1">
    <source>
        <dbReference type="ARBA" id="ARBA00012727"/>
    </source>
</evidence>
<keyword evidence="11" id="KW-0131">Cell cycle</keyword>
<accession>A0ABU3L587</accession>
<evidence type="ECO:0000256" key="7">
    <source>
        <dbReference type="ARBA" id="ARBA00022763"/>
    </source>
</evidence>
<protein>
    <recommendedName>
        <fullName evidence="1">DNA ligase (ATP)</fullName>
        <ecNumber evidence="1">6.5.1.1</ecNumber>
    </recommendedName>
</protein>
<reference evidence="15 16" key="1">
    <citation type="submission" date="2023-09" db="EMBL/GenBank/DDBJ databases">
        <title>Novel taxa isolated from Blanes Bay.</title>
        <authorList>
            <person name="Rey-Velasco X."/>
            <person name="Lucena T."/>
        </authorList>
    </citation>
    <scope>NUCLEOTIDE SEQUENCE [LARGE SCALE GENOMIC DNA]</scope>
    <source>
        <strain evidence="15 16">S334</strain>
    </source>
</reference>
<dbReference type="Proteomes" id="UP001250656">
    <property type="component" value="Unassembled WGS sequence"/>
</dbReference>
<dbReference type="CDD" id="cd07897">
    <property type="entry name" value="Adenylation_DNA_ligase_Bac1"/>
    <property type="match status" value="1"/>
</dbReference>
<dbReference type="InterPro" id="IPR050191">
    <property type="entry name" value="ATP-dep_DNA_ligase"/>
</dbReference>
<dbReference type="Gene3D" id="3.30.470.30">
    <property type="entry name" value="DNA ligase/mRNA capping enzyme"/>
    <property type="match status" value="2"/>
</dbReference>
<keyword evidence="16" id="KW-1185">Reference proteome</keyword>
<evidence type="ECO:0000256" key="5">
    <source>
        <dbReference type="ARBA" id="ARBA00022723"/>
    </source>
</evidence>
<keyword evidence="5" id="KW-0479">Metal-binding</keyword>
<evidence type="ECO:0000256" key="3">
    <source>
        <dbReference type="ARBA" id="ARBA00022618"/>
    </source>
</evidence>
<dbReference type="CDD" id="cd07972">
    <property type="entry name" value="OBF_DNA_ligase_Arch_LigB"/>
    <property type="match status" value="1"/>
</dbReference>
<feature type="domain" description="ATP-dependent DNA ligase family profile" evidence="14">
    <location>
        <begin position="303"/>
        <end position="501"/>
    </location>
</feature>
<sequence length="606" mass="69640">MKKFARLIKTLDSTNKTTIKVQALADYFKVAGDTDKVWTIAILSHRRPPRPVNTTLLREWASELANIPLWLFEESYHIVGDLAETIALVVPSTQTSTEKSLSRFLKEMIALKKKPDEEKKAYLYENWKVLDYYERFVFCKLITGSFRIGVSQKLMTRALAKATDIDEDILAYKLMGNWNPNKISFQELILEENESDYLSKPYPFYLAYAIEGDVSDLGDVNDWSAEHKWDGIRSQVILRNDEIFVWSRGEELVTDKYPEFGKFVGVIPNGTVIDGEILPFPKEQIGTFNDLQKRIGRKTVSKNLLKKVPVILKAYDLLEWEGKDIRNTPFIDRRRLLETLFRSVRPPEHLESVRHRRGRGPASEKVASGIRQSVGSETDGETIKSIASKTAPKQAKGTKNNDQPAEMPVSSAVEIPLHLSETIHFNSWEEAAKERERSREVRSEGLMLKRQDSPYLVGRKKGDWWKWKVDPLTIDAVLTYAMRGHGRRSNLFTDYTFALWDEKEDGERELVTFAKAYSGLTDAEFRKVDNWIKRNTLERFGPVRSVTPHHVFEIAFEGIAPSTRHKSGVATRFPRILRWRKDKKIEEANTLSDLKRLIPSLTSEGG</sequence>
<dbReference type="PANTHER" id="PTHR45674:SF13">
    <property type="entry name" value="DNA LIGASE-RELATED"/>
    <property type="match status" value="1"/>
</dbReference>
<keyword evidence="3" id="KW-0132">Cell division</keyword>
<dbReference type="InterPro" id="IPR012310">
    <property type="entry name" value="DNA_ligase_ATP-dep_cent"/>
</dbReference>
<dbReference type="Pfam" id="PF04675">
    <property type="entry name" value="DNA_ligase_A_N"/>
    <property type="match status" value="1"/>
</dbReference>
<dbReference type="InterPro" id="IPR012308">
    <property type="entry name" value="DNA_ligase_ATP-dep_N"/>
</dbReference>
<keyword evidence="4" id="KW-0235">DNA replication</keyword>